<gene>
    <name evidence="1" type="ORF">BDN72DRAFT_553106</name>
</gene>
<reference evidence="1 2" key="1">
    <citation type="journal article" date="2019" name="Nat. Ecol. Evol.">
        <title>Megaphylogeny resolves global patterns of mushroom evolution.</title>
        <authorList>
            <person name="Varga T."/>
            <person name="Krizsan K."/>
            <person name="Foldi C."/>
            <person name="Dima B."/>
            <person name="Sanchez-Garcia M."/>
            <person name="Sanchez-Ramirez S."/>
            <person name="Szollosi G.J."/>
            <person name="Szarkandi J.G."/>
            <person name="Papp V."/>
            <person name="Albert L."/>
            <person name="Andreopoulos W."/>
            <person name="Angelini C."/>
            <person name="Antonin V."/>
            <person name="Barry K.W."/>
            <person name="Bougher N.L."/>
            <person name="Buchanan P."/>
            <person name="Buyck B."/>
            <person name="Bense V."/>
            <person name="Catcheside P."/>
            <person name="Chovatia M."/>
            <person name="Cooper J."/>
            <person name="Damon W."/>
            <person name="Desjardin D."/>
            <person name="Finy P."/>
            <person name="Geml J."/>
            <person name="Haridas S."/>
            <person name="Hughes K."/>
            <person name="Justo A."/>
            <person name="Karasinski D."/>
            <person name="Kautmanova I."/>
            <person name="Kiss B."/>
            <person name="Kocsube S."/>
            <person name="Kotiranta H."/>
            <person name="LaButti K.M."/>
            <person name="Lechner B.E."/>
            <person name="Liimatainen K."/>
            <person name="Lipzen A."/>
            <person name="Lukacs Z."/>
            <person name="Mihaltcheva S."/>
            <person name="Morgado L.N."/>
            <person name="Niskanen T."/>
            <person name="Noordeloos M.E."/>
            <person name="Ohm R.A."/>
            <person name="Ortiz-Santana B."/>
            <person name="Ovrebo C."/>
            <person name="Racz N."/>
            <person name="Riley R."/>
            <person name="Savchenko A."/>
            <person name="Shiryaev A."/>
            <person name="Soop K."/>
            <person name="Spirin V."/>
            <person name="Szebenyi C."/>
            <person name="Tomsovsky M."/>
            <person name="Tulloss R.E."/>
            <person name="Uehling J."/>
            <person name="Grigoriev I.V."/>
            <person name="Vagvolgyi C."/>
            <person name="Papp T."/>
            <person name="Martin F.M."/>
            <person name="Miettinen O."/>
            <person name="Hibbett D.S."/>
            <person name="Nagy L.G."/>
        </authorList>
    </citation>
    <scope>NUCLEOTIDE SEQUENCE [LARGE SCALE GENOMIC DNA]</scope>
    <source>
        <strain evidence="1 2">NL-1719</strain>
    </source>
</reference>
<protein>
    <submittedName>
        <fullName evidence="1">Uncharacterized protein</fullName>
    </submittedName>
</protein>
<name>A0ACD3AXE1_9AGAR</name>
<organism evidence="1 2">
    <name type="scientific">Pluteus cervinus</name>
    <dbReference type="NCBI Taxonomy" id="181527"/>
    <lineage>
        <taxon>Eukaryota</taxon>
        <taxon>Fungi</taxon>
        <taxon>Dikarya</taxon>
        <taxon>Basidiomycota</taxon>
        <taxon>Agaricomycotina</taxon>
        <taxon>Agaricomycetes</taxon>
        <taxon>Agaricomycetidae</taxon>
        <taxon>Agaricales</taxon>
        <taxon>Pluteineae</taxon>
        <taxon>Pluteaceae</taxon>
        <taxon>Pluteus</taxon>
    </lineage>
</organism>
<keyword evidence="2" id="KW-1185">Reference proteome</keyword>
<evidence type="ECO:0000313" key="2">
    <source>
        <dbReference type="Proteomes" id="UP000308600"/>
    </source>
</evidence>
<dbReference type="Proteomes" id="UP000308600">
    <property type="component" value="Unassembled WGS sequence"/>
</dbReference>
<sequence>MQSASWDLRFITNLARKTLDLVNSRNISVAHPTAPGLAAPLQPTVLRLAHHHGVDASTQALLSPLRTRLLRPVPITTVGLGVVRRFSTERLIFGHLVDSVPVAANDIPKRNKNVKKARQGQELAKPDHEIQADHTQSFVLPPLEFSPFWDAESPVLTPASGYLELLAGEEGSLEVDTMQPFVLPPLEFPPLWDAWSPAPIPAITNLELSAGEKEATPIESSPQPLTDFDPWSGIDGETDAGEADNASGGSSTTDSPALTSSDISSLSPPTVSSDISSFSPPIVSSYVPPLVSTPTTSSNVSPHSSPTVSSDPSLHSSPMVSSDLSSLSSPTLSSLGSPILVDPSTLNGLFTFN</sequence>
<dbReference type="EMBL" id="ML208316">
    <property type="protein sequence ID" value="TFK70277.1"/>
    <property type="molecule type" value="Genomic_DNA"/>
</dbReference>
<proteinExistence type="predicted"/>
<accession>A0ACD3AXE1</accession>
<evidence type="ECO:0000313" key="1">
    <source>
        <dbReference type="EMBL" id="TFK70277.1"/>
    </source>
</evidence>